<evidence type="ECO:0000313" key="2">
    <source>
        <dbReference type="EMBL" id="MEL0657789.1"/>
    </source>
</evidence>
<dbReference type="InterPro" id="IPR018668">
    <property type="entry name" value="DNA-binding_VF530-like"/>
</dbReference>
<dbReference type="Gene3D" id="1.10.720.30">
    <property type="entry name" value="SAP domain"/>
    <property type="match status" value="1"/>
</dbReference>
<reference evidence="2 3" key="1">
    <citation type="submission" date="2024-02" db="EMBL/GenBank/DDBJ databases">
        <title>Bacteria isolated from the canopy kelp, Nereocystis luetkeana.</title>
        <authorList>
            <person name="Pfister C.A."/>
            <person name="Younker I.T."/>
            <person name="Light S.H."/>
        </authorList>
    </citation>
    <scope>NUCLEOTIDE SEQUENCE [LARGE SCALE GENOMIC DNA]</scope>
    <source>
        <strain evidence="2 3">TI.2.07</strain>
    </source>
</reference>
<dbReference type="EMBL" id="JBAKBA010000002">
    <property type="protein sequence ID" value="MEL0657789.1"/>
    <property type="molecule type" value="Genomic_DNA"/>
</dbReference>
<evidence type="ECO:0000256" key="1">
    <source>
        <dbReference type="SAM" id="MobiDB-lite"/>
    </source>
</evidence>
<protein>
    <submittedName>
        <fullName evidence="2">VF530 family protein</fullName>
    </submittedName>
</protein>
<dbReference type="Pfam" id="PF09905">
    <property type="entry name" value="VF530"/>
    <property type="match status" value="1"/>
</dbReference>
<feature type="region of interest" description="Disordered" evidence="1">
    <location>
        <begin position="83"/>
        <end position="102"/>
    </location>
</feature>
<gene>
    <name evidence="2" type="ORF">V6255_01455</name>
</gene>
<proteinExistence type="predicted"/>
<keyword evidence="3" id="KW-1185">Reference proteome</keyword>
<organism evidence="2 3">
    <name type="scientific">Psychromonas arctica</name>
    <dbReference type="NCBI Taxonomy" id="168275"/>
    <lineage>
        <taxon>Bacteria</taxon>
        <taxon>Pseudomonadati</taxon>
        <taxon>Pseudomonadota</taxon>
        <taxon>Gammaproteobacteria</taxon>
        <taxon>Alteromonadales</taxon>
        <taxon>Psychromonadaceae</taxon>
        <taxon>Psychromonas</taxon>
    </lineage>
</organism>
<evidence type="ECO:0000313" key="3">
    <source>
        <dbReference type="Proteomes" id="UP001366060"/>
    </source>
</evidence>
<accession>A0ABU9H7F6</accession>
<dbReference type="Proteomes" id="UP001366060">
    <property type="component" value="Unassembled WGS sequence"/>
</dbReference>
<name>A0ABU9H7F6_9GAMM</name>
<dbReference type="InterPro" id="IPR036361">
    <property type="entry name" value="SAP_dom_sf"/>
</dbReference>
<sequence>MTVKKQNNPLFGLKLEVLLTELSDHYTWPGLSEALCIDRFNFHTGMKSTSKFLRNNQWAREKVEVFYLYEFKAYPYPEPKFLAKPPRDRNIPEDQSPGEPNTITDALIDRVDIACKYRIYDKVSTIKEEPVYDPSNPWGVK</sequence>
<comment type="caution">
    <text evidence="2">The sequence shown here is derived from an EMBL/GenBank/DDBJ whole genome shotgun (WGS) entry which is preliminary data.</text>
</comment>
<dbReference type="RefSeq" id="WP_341626548.1">
    <property type="nucleotide sequence ID" value="NZ_JBAKBA010000002.1"/>
</dbReference>